<evidence type="ECO:0000256" key="5">
    <source>
        <dbReference type="ARBA" id="ARBA00022741"/>
    </source>
</evidence>
<feature type="region of interest" description="Disordered" evidence="8">
    <location>
        <begin position="324"/>
        <end position="345"/>
    </location>
</feature>
<dbReference type="SUPFAM" id="SSF68993">
    <property type="entry name" value="FAT domain of focal adhesion kinase"/>
    <property type="match status" value="1"/>
</dbReference>
<evidence type="ECO:0000256" key="1">
    <source>
        <dbReference type="ARBA" id="ARBA00004236"/>
    </source>
</evidence>
<feature type="compositionally biased region" description="Pro residues" evidence="8">
    <location>
        <begin position="444"/>
        <end position="454"/>
    </location>
</feature>
<comment type="subcellular location">
    <subcellularLocation>
        <location evidence="1">Cell membrane</location>
    </subcellularLocation>
    <subcellularLocation>
        <location evidence="2">Cytoplasm</location>
    </subcellularLocation>
</comment>
<feature type="region of interest" description="Disordered" evidence="8">
    <location>
        <begin position="67"/>
        <end position="86"/>
    </location>
</feature>
<dbReference type="InterPro" id="IPR011009">
    <property type="entry name" value="Kinase-like_dom_sf"/>
</dbReference>
<dbReference type="GO" id="GO:0004713">
    <property type="term" value="F:protein tyrosine kinase activity"/>
    <property type="evidence" value="ECO:0007669"/>
    <property type="project" value="InterPro"/>
</dbReference>
<comment type="caution">
    <text evidence="10">The sequence shown here is derived from an EMBL/GenBank/DDBJ whole genome shotgun (WGS) entry which is preliminary data.</text>
</comment>
<dbReference type="SUPFAM" id="SSF50729">
    <property type="entry name" value="PH domain-like"/>
    <property type="match status" value="1"/>
</dbReference>
<dbReference type="Gene3D" id="1.20.120.330">
    <property type="entry name" value="Nucleotidyltransferases domain 2"/>
    <property type="match status" value="1"/>
</dbReference>
<feature type="domain" description="Tyrosine-protein kinase catalytic" evidence="9">
    <location>
        <begin position="171"/>
        <end position="305"/>
    </location>
</feature>
<dbReference type="FunFam" id="1.20.120.330:FF:000001">
    <property type="entry name" value="focal adhesion kinase 1 isoform X1"/>
    <property type="match status" value="1"/>
</dbReference>
<dbReference type="InterPro" id="IPR005189">
    <property type="entry name" value="Focal_adhesion_kin_target_dom"/>
</dbReference>
<keyword evidence="11" id="KW-1185">Reference proteome</keyword>
<dbReference type="GO" id="GO:0051239">
    <property type="term" value="P:regulation of multicellular organismal process"/>
    <property type="evidence" value="ECO:0007669"/>
    <property type="project" value="UniProtKB-ARBA"/>
</dbReference>
<dbReference type="SUPFAM" id="SSF54236">
    <property type="entry name" value="Ubiquitin-like"/>
    <property type="match status" value="1"/>
</dbReference>
<dbReference type="STRING" id="56216.A0A1A6HTD4"/>
<proteinExistence type="predicted"/>
<dbReference type="InterPro" id="IPR035963">
    <property type="entry name" value="FERM_2"/>
</dbReference>
<dbReference type="GO" id="GO:0007172">
    <property type="term" value="P:signal complex assembly"/>
    <property type="evidence" value="ECO:0007669"/>
    <property type="project" value="InterPro"/>
</dbReference>
<dbReference type="OrthoDB" id="9976756at2759"/>
<dbReference type="EMBL" id="LZPO01017284">
    <property type="protein sequence ID" value="OBS81265.1"/>
    <property type="molecule type" value="Genomic_DNA"/>
</dbReference>
<name>A0A1A6HTD4_NEOLE</name>
<dbReference type="Proteomes" id="UP000092124">
    <property type="component" value="Unassembled WGS sequence"/>
</dbReference>
<evidence type="ECO:0000256" key="6">
    <source>
        <dbReference type="ARBA" id="ARBA00022840"/>
    </source>
</evidence>
<dbReference type="InterPro" id="IPR036137">
    <property type="entry name" value="Focal_adhe_kin_target_dom_sf"/>
</dbReference>
<evidence type="ECO:0000256" key="8">
    <source>
        <dbReference type="SAM" id="MobiDB-lite"/>
    </source>
</evidence>
<feature type="region of interest" description="Disordered" evidence="8">
    <location>
        <begin position="431"/>
        <end position="491"/>
    </location>
</feature>
<keyword evidence="4" id="KW-0963">Cytoplasm</keyword>
<dbReference type="InterPro" id="IPR029071">
    <property type="entry name" value="Ubiquitin-like_domsf"/>
</dbReference>
<dbReference type="GO" id="GO:0005886">
    <property type="term" value="C:plasma membrane"/>
    <property type="evidence" value="ECO:0007669"/>
    <property type="project" value="UniProtKB-SubCell"/>
</dbReference>
<dbReference type="Pfam" id="PF21477">
    <property type="entry name" value="FERM_C_FAK1"/>
    <property type="match status" value="1"/>
</dbReference>
<protein>
    <recommendedName>
        <fullName evidence="9">Tyrosine-protein kinase catalytic domain-containing protein</fullName>
    </recommendedName>
</protein>
<gene>
    <name evidence="10" type="ORF">A6R68_20530</name>
</gene>
<dbReference type="GO" id="GO:0005856">
    <property type="term" value="C:cytoskeleton"/>
    <property type="evidence" value="ECO:0007669"/>
    <property type="project" value="UniProtKB-SubCell"/>
</dbReference>
<dbReference type="SUPFAM" id="SSF47031">
    <property type="entry name" value="Second domain of FERM"/>
    <property type="match status" value="1"/>
</dbReference>
<dbReference type="GO" id="GO:0005925">
    <property type="term" value="C:focal adhesion"/>
    <property type="evidence" value="ECO:0007669"/>
    <property type="project" value="InterPro"/>
</dbReference>
<accession>A0A1A6HTD4</accession>
<evidence type="ECO:0000256" key="7">
    <source>
        <dbReference type="ARBA" id="ARBA00023136"/>
    </source>
</evidence>
<dbReference type="InterPro" id="IPR014352">
    <property type="entry name" value="FERM/acyl-CoA-bd_prot_sf"/>
</dbReference>
<keyword evidence="5" id="KW-0547">Nucleotide-binding</keyword>
<dbReference type="InterPro" id="IPR049385">
    <property type="entry name" value="FAK1-like_FERM_C"/>
</dbReference>
<dbReference type="FunFam" id="1.10.510.10:FF:001346">
    <property type="entry name" value="Uncharacterized protein"/>
    <property type="match status" value="1"/>
</dbReference>
<keyword evidence="3" id="KW-1003">Cell membrane</keyword>
<dbReference type="Gene3D" id="1.20.5.540">
    <property type="entry name" value="Single helix bin"/>
    <property type="match status" value="1"/>
</dbReference>
<feature type="compositionally biased region" description="Polar residues" evidence="8">
    <location>
        <begin position="461"/>
        <end position="470"/>
    </location>
</feature>
<dbReference type="Gene3D" id="1.20.80.10">
    <property type="match status" value="1"/>
</dbReference>
<keyword evidence="6" id="KW-0067">ATP-binding</keyword>
<evidence type="ECO:0000259" key="9">
    <source>
        <dbReference type="SMART" id="SM00219"/>
    </source>
</evidence>
<dbReference type="InterPro" id="IPR020635">
    <property type="entry name" value="Tyr_kinase_cat_dom"/>
</dbReference>
<feature type="region of interest" description="Disordered" evidence="8">
    <location>
        <begin position="1"/>
        <end position="38"/>
    </location>
</feature>
<reference evidence="10 11" key="1">
    <citation type="submission" date="2016-06" db="EMBL/GenBank/DDBJ databases">
        <title>The Draft Genome Sequence and Annotation of the Desert Woodrat Neotoma lepida.</title>
        <authorList>
            <person name="Campbell M."/>
            <person name="Oakeson K.F."/>
            <person name="Yandell M."/>
            <person name="Halpert J.R."/>
            <person name="Dearing D."/>
        </authorList>
    </citation>
    <scope>NUCLEOTIDE SEQUENCE [LARGE SCALE GENOMIC DNA]</scope>
    <source>
        <strain evidence="10">417</strain>
        <tissue evidence="10">Liver</tissue>
    </source>
</reference>
<dbReference type="Pfam" id="PF07714">
    <property type="entry name" value="PK_Tyr_Ser-Thr"/>
    <property type="match status" value="1"/>
</dbReference>
<dbReference type="InterPro" id="IPR001245">
    <property type="entry name" value="Ser-Thr/Tyr_kinase_cat_dom"/>
</dbReference>
<feature type="compositionally biased region" description="Polar residues" evidence="8">
    <location>
        <begin position="69"/>
        <end position="80"/>
    </location>
</feature>
<keyword evidence="7" id="KW-0472">Membrane</keyword>
<dbReference type="Pfam" id="PF18038">
    <property type="entry name" value="FERM_N_2"/>
    <property type="match status" value="1"/>
</dbReference>
<sequence>MSHSFQYSANRAKMMPRQALSSSSAEIHSGEDSEACSLRKQDQLRSWQEYDRYLASSKRMAAAYLDPNLNHTPSSSTKTHLGTGMERSPGAMERVLKVFHYFESNSEPTTWASIIRHGDATDVRVKSDYMLEIADQVDQEIALKLGCLEIRRSYWEMRGNALEKKSNYEVLEFDKECFKCALGPLTVTAPSLTIAENMADLIDGYCRLKVNGHCHRYQKTDDYAEIIDEEDTYTMPSSVCMWEILMHGVKPFQGVKNNDVIGRIENGERLPMPPNCPPTLYSLMTKCWAYDPSRRPRFTELKAQLSTILEEEKVQQEERMRMESRRQATVSWDSGGSDEAPPKDSAALDLRGMGQVLPPHLMEERLIRQQQEMEEDQRWLEKEERFLKPDVRLSRGSIDREDGSFQGLSPRNRSTLLKPLQIHSKMKDIIDAYNGPRGSSTDPAAPPKKPPRPGAPGHLSNLASISSPGDSYNEGVKEISPPPTANLDRSNDKVYENVTGLVKAVIEMSSKIQPAPPEEYVPMVKEVGLALRTLLATVDETIPVLPASTHREIEMAQKLLNSDLGELISKMKLAQQYVMTSLQQEYKKQMLTAAHALAVDAKNLLDGGPHRTDGGLLFKKNSMMGGTSKQPTIAESSRLPHQFSLVLLGLVLSNSLS</sequence>
<dbReference type="AlphaFoldDB" id="A0A1A6HTD4"/>
<dbReference type="GO" id="GO:0005524">
    <property type="term" value="F:ATP binding"/>
    <property type="evidence" value="ECO:0007669"/>
    <property type="project" value="UniProtKB-KW"/>
</dbReference>
<evidence type="ECO:0000256" key="3">
    <source>
        <dbReference type="ARBA" id="ARBA00022475"/>
    </source>
</evidence>
<dbReference type="SUPFAM" id="SSF56112">
    <property type="entry name" value="Protein kinase-like (PK-like)"/>
    <property type="match status" value="1"/>
</dbReference>
<dbReference type="Pfam" id="PF03623">
    <property type="entry name" value="Focal_AT"/>
    <property type="match status" value="1"/>
</dbReference>
<evidence type="ECO:0000256" key="2">
    <source>
        <dbReference type="ARBA" id="ARBA00004496"/>
    </source>
</evidence>
<dbReference type="InterPro" id="IPR011993">
    <property type="entry name" value="PH-like_dom_sf"/>
</dbReference>
<dbReference type="Gene3D" id="1.10.510.10">
    <property type="entry name" value="Transferase(Phosphotransferase) domain 1"/>
    <property type="match status" value="1"/>
</dbReference>
<dbReference type="Gene3D" id="2.30.29.30">
    <property type="entry name" value="Pleckstrin-homology domain (PH domain)/Phosphotyrosine-binding domain (PTB)"/>
    <property type="match status" value="1"/>
</dbReference>
<organism evidence="10 11">
    <name type="scientific">Neotoma lepida</name>
    <name type="common">Desert woodrat</name>
    <dbReference type="NCBI Taxonomy" id="56216"/>
    <lineage>
        <taxon>Eukaryota</taxon>
        <taxon>Metazoa</taxon>
        <taxon>Chordata</taxon>
        <taxon>Craniata</taxon>
        <taxon>Vertebrata</taxon>
        <taxon>Euteleostomi</taxon>
        <taxon>Mammalia</taxon>
        <taxon>Eutheria</taxon>
        <taxon>Euarchontoglires</taxon>
        <taxon>Glires</taxon>
        <taxon>Rodentia</taxon>
        <taxon>Myomorpha</taxon>
        <taxon>Muroidea</taxon>
        <taxon>Cricetidae</taxon>
        <taxon>Neotominae</taxon>
        <taxon>Neotoma</taxon>
    </lineage>
</organism>
<evidence type="ECO:0000313" key="10">
    <source>
        <dbReference type="EMBL" id="OBS81265.1"/>
    </source>
</evidence>
<dbReference type="InterPro" id="IPR041390">
    <property type="entry name" value="FADK_N"/>
</dbReference>
<dbReference type="PANTHER" id="PTHR46221:SF9">
    <property type="entry name" value="NON-SPECIFIC PROTEIN-TYROSINE KINASE"/>
    <property type="match status" value="1"/>
</dbReference>
<dbReference type="SMART" id="SM00219">
    <property type="entry name" value="TyrKc"/>
    <property type="match status" value="1"/>
</dbReference>
<evidence type="ECO:0000256" key="4">
    <source>
        <dbReference type="ARBA" id="ARBA00022490"/>
    </source>
</evidence>
<dbReference type="PANTHER" id="PTHR46221">
    <property type="entry name" value="FERM AND PDZ DOMAIN-CONTAINING PROTEIN FAMILY MEMBER"/>
    <property type="match status" value="1"/>
</dbReference>
<evidence type="ECO:0000313" key="11">
    <source>
        <dbReference type="Proteomes" id="UP000092124"/>
    </source>
</evidence>